<dbReference type="PROSITE" id="PS50931">
    <property type="entry name" value="HTH_LYSR"/>
    <property type="match status" value="1"/>
</dbReference>
<comment type="similarity">
    <text evidence="1">Belongs to the LysR transcriptional regulatory family.</text>
</comment>
<dbReference type="SUPFAM" id="SSF46785">
    <property type="entry name" value="Winged helix' DNA-binding domain"/>
    <property type="match status" value="1"/>
</dbReference>
<dbReference type="EMBL" id="SPKJ01000081">
    <property type="protein sequence ID" value="MYZ49571.1"/>
    <property type="molecule type" value="Genomic_DNA"/>
</dbReference>
<dbReference type="InterPro" id="IPR005119">
    <property type="entry name" value="LysR_subst-bd"/>
</dbReference>
<feature type="domain" description="HTH lysR-type" evidence="5">
    <location>
        <begin position="4"/>
        <end position="61"/>
    </location>
</feature>
<evidence type="ECO:0000256" key="1">
    <source>
        <dbReference type="ARBA" id="ARBA00009437"/>
    </source>
</evidence>
<accession>A0A964T6R2</accession>
<protein>
    <submittedName>
        <fullName evidence="6">LysR family transcriptional regulator</fullName>
    </submittedName>
</protein>
<evidence type="ECO:0000256" key="4">
    <source>
        <dbReference type="ARBA" id="ARBA00023163"/>
    </source>
</evidence>
<keyword evidence="4" id="KW-0804">Transcription</keyword>
<dbReference type="Gene3D" id="1.10.10.10">
    <property type="entry name" value="Winged helix-like DNA-binding domain superfamily/Winged helix DNA-binding domain"/>
    <property type="match status" value="1"/>
</dbReference>
<organism evidence="6 7">
    <name type="scientific">Propylenella binzhouense</name>
    <dbReference type="NCBI Taxonomy" id="2555902"/>
    <lineage>
        <taxon>Bacteria</taxon>
        <taxon>Pseudomonadati</taxon>
        <taxon>Pseudomonadota</taxon>
        <taxon>Alphaproteobacteria</taxon>
        <taxon>Hyphomicrobiales</taxon>
        <taxon>Propylenellaceae</taxon>
        <taxon>Propylenella</taxon>
    </lineage>
</organism>
<keyword evidence="2" id="KW-0805">Transcription regulation</keyword>
<dbReference type="SUPFAM" id="SSF53850">
    <property type="entry name" value="Periplasmic binding protein-like II"/>
    <property type="match status" value="1"/>
</dbReference>
<evidence type="ECO:0000256" key="3">
    <source>
        <dbReference type="ARBA" id="ARBA00023125"/>
    </source>
</evidence>
<reference evidence="6" key="1">
    <citation type="submission" date="2019-03" db="EMBL/GenBank/DDBJ databases">
        <title>Afifella sp. nov., isolated from activated sludge.</title>
        <authorList>
            <person name="Li Q."/>
            <person name="Liu Y."/>
        </authorList>
    </citation>
    <scope>NUCLEOTIDE SEQUENCE</scope>
    <source>
        <strain evidence="6">L72</strain>
    </source>
</reference>
<dbReference type="InterPro" id="IPR000847">
    <property type="entry name" value="LysR_HTH_N"/>
</dbReference>
<evidence type="ECO:0000259" key="5">
    <source>
        <dbReference type="PROSITE" id="PS50931"/>
    </source>
</evidence>
<evidence type="ECO:0000256" key="2">
    <source>
        <dbReference type="ARBA" id="ARBA00023015"/>
    </source>
</evidence>
<dbReference type="PRINTS" id="PR00039">
    <property type="entry name" value="HTHLYSR"/>
</dbReference>
<dbReference type="Pfam" id="PF00126">
    <property type="entry name" value="HTH_1"/>
    <property type="match status" value="1"/>
</dbReference>
<dbReference type="GO" id="GO:0010628">
    <property type="term" value="P:positive regulation of gene expression"/>
    <property type="evidence" value="ECO:0007669"/>
    <property type="project" value="TreeGrafter"/>
</dbReference>
<comment type="caution">
    <text evidence="6">The sequence shown here is derived from an EMBL/GenBank/DDBJ whole genome shotgun (WGS) entry which is preliminary data.</text>
</comment>
<keyword evidence="7" id="KW-1185">Reference proteome</keyword>
<name>A0A964T6R2_9HYPH</name>
<proteinExistence type="inferred from homology"/>
<keyword evidence="3" id="KW-0238">DNA-binding</keyword>
<gene>
    <name evidence="6" type="ORF">E4O86_17820</name>
</gene>
<dbReference type="AlphaFoldDB" id="A0A964T6R2"/>
<dbReference type="Proteomes" id="UP000773614">
    <property type="component" value="Unassembled WGS sequence"/>
</dbReference>
<dbReference type="InterPro" id="IPR036388">
    <property type="entry name" value="WH-like_DNA-bd_sf"/>
</dbReference>
<dbReference type="Pfam" id="PF03466">
    <property type="entry name" value="LysR_substrate"/>
    <property type="match status" value="1"/>
</dbReference>
<dbReference type="GO" id="GO:0043565">
    <property type="term" value="F:sequence-specific DNA binding"/>
    <property type="evidence" value="ECO:0007669"/>
    <property type="project" value="TreeGrafter"/>
</dbReference>
<dbReference type="PANTHER" id="PTHR30427:SF1">
    <property type="entry name" value="TRANSCRIPTIONAL ACTIVATOR PROTEIN LYSR"/>
    <property type="match status" value="1"/>
</dbReference>
<dbReference type="Gene3D" id="3.40.190.290">
    <property type="match status" value="1"/>
</dbReference>
<evidence type="ECO:0000313" key="7">
    <source>
        <dbReference type="Proteomes" id="UP000773614"/>
    </source>
</evidence>
<dbReference type="InterPro" id="IPR036390">
    <property type="entry name" value="WH_DNA-bd_sf"/>
</dbReference>
<dbReference type="PANTHER" id="PTHR30427">
    <property type="entry name" value="TRANSCRIPTIONAL ACTIVATOR PROTEIN LYSR"/>
    <property type="match status" value="1"/>
</dbReference>
<sequence length="330" mass="36406">MAMLVLRRLAIFRAVMTQGSISGAARAVGIAQPAVSRIVRELEEEFGFLLFERRHQRLVPTPEALELLDEVERLLAHEIRIEDRIRTLRSAESGVLRIAGIPTLAESILSWAAADFLGERPEVRVRLDAYSSGRIIELVERQEIDLGLVHGPVETNRLLVEELCETELVCLLPKSHPLARRRVLRLADLEAEHLVTAGPESAPGRLFRDAATSSGLRPCLAAESNASAIRLRLALRRNLVTVIDPWLPVTQPLSGLTIRRLEPRMPMRALVLSSPDRPLSRLATEFRGNLHRTLAEITRLTPVIRAVAAAGPGDADIAGEGMHDGALRGR</sequence>
<dbReference type="GO" id="GO:0003700">
    <property type="term" value="F:DNA-binding transcription factor activity"/>
    <property type="evidence" value="ECO:0007669"/>
    <property type="project" value="InterPro"/>
</dbReference>
<evidence type="ECO:0000313" key="6">
    <source>
        <dbReference type="EMBL" id="MYZ49571.1"/>
    </source>
</evidence>